<dbReference type="InterPro" id="IPR036097">
    <property type="entry name" value="HisK_dim/P_sf"/>
</dbReference>
<sequence>MTALPAAQELALLRQQHEALLRAIAHDLPAPLRHIQSFAPLLVESVQELAAAAPHAQEAAADALEFAQFMQQGAQRMGQMVQALAELSRASRATLTPQAVDAVALCRQLLPTLLLQCPQAGIDLPSQPVWLQADSRALTQVLQQLLANACKFSAPAPLVRVQAEPLAAGRWRLSVQDNGVGFDPAQAGQLFQPFARLHRESQFPGLGCGLALVQVLAMRHGAQAGITAQPGGGCRVSLDWPGADA</sequence>
<evidence type="ECO:0000256" key="1">
    <source>
        <dbReference type="ARBA" id="ARBA00000085"/>
    </source>
</evidence>
<reference evidence="8" key="1">
    <citation type="journal article" date="2019" name="Int. J. Syst. Evol. Microbiol.">
        <title>The Global Catalogue of Microorganisms (GCM) 10K type strain sequencing project: providing services to taxonomists for standard genome sequencing and annotation.</title>
        <authorList>
            <consortium name="The Broad Institute Genomics Platform"/>
            <consortium name="The Broad Institute Genome Sequencing Center for Infectious Disease"/>
            <person name="Wu L."/>
            <person name="Ma J."/>
        </authorList>
    </citation>
    <scope>NUCLEOTIDE SEQUENCE [LARGE SCALE GENOMIC DNA]</scope>
    <source>
        <strain evidence="8">JCM 11650</strain>
    </source>
</reference>
<dbReference type="InterPro" id="IPR050351">
    <property type="entry name" value="BphY/WalK/GraS-like"/>
</dbReference>
<dbReference type="Gene3D" id="1.10.287.130">
    <property type="match status" value="1"/>
</dbReference>
<dbReference type="EMBL" id="JBHSEW010000007">
    <property type="protein sequence ID" value="MFC4622439.1"/>
    <property type="molecule type" value="Genomic_DNA"/>
</dbReference>
<evidence type="ECO:0000313" key="7">
    <source>
        <dbReference type="EMBL" id="MFC4622439.1"/>
    </source>
</evidence>
<dbReference type="PANTHER" id="PTHR42878">
    <property type="entry name" value="TWO-COMPONENT HISTIDINE KINASE"/>
    <property type="match status" value="1"/>
</dbReference>
<comment type="catalytic activity">
    <reaction evidence="1">
        <text>ATP + protein L-histidine = ADP + protein N-phospho-L-histidine.</text>
        <dbReference type="EC" id="2.7.13.3"/>
    </reaction>
</comment>
<feature type="domain" description="Histidine kinase" evidence="6">
    <location>
        <begin position="23"/>
        <end position="244"/>
    </location>
</feature>
<accession>A0ABV9GW75</accession>
<dbReference type="Pfam" id="PF02518">
    <property type="entry name" value="HATPase_c"/>
    <property type="match status" value="1"/>
</dbReference>
<dbReference type="PRINTS" id="PR00344">
    <property type="entry name" value="BCTRLSENSOR"/>
</dbReference>
<name>A0ABV9GW75_9BURK</name>
<dbReference type="InterPro" id="IPR036890">
    <property type="entry name" value="HATPase_C_sf"/>
</dbReference>
<evidence type="ECO:0000256" key="2">
    <source>
        <dbReference type="ARBA" id="ARBA00012438"/>
    </source>
</evidence>
<dbReference type="InterPro" id="IPR005467">
    <property type="entry name" value="His_kinase_dom"/>
</dbReference>
<protein>
    <recommendedName>
        <fullName evidence="2">histidine kinase</fullName>
        <ecNumber evidence="2">2.7.13.3</ecNumber>
    </recommendedName>
</protein>
<gene>
    <name evidence="7" type="ORF">ACFO3A_09445</name>
</gene>
<dbReference type="PROSITE" id="PS50109">
    <property type="entry name" value="HIS_KIN"/>
    <property type="match status" value="1"/>
</dbReference>
<keyword evidence="8" id="KW-1185">Reference proteome</keyword>
<dbReference type="SUPFAM" id="SSF55874">
    <property type="entry name" value="ATPase domain of HSP90 chaperone/DNA topoisomerase II/histidine kinase"/>
    <property type="match status" value="1"/>
</dbReference>
<dbReference type="Gene3D" id="3.30.565.10">
    <property type="entry name" value="Histidine kinase-like ATPase, C-terminal domain"/>
    <property type="match status" value="1"/>
</dbReference>
<keyword evidence="3" id="KW-0597">Phosphoprotein</keyword>
<dbReference type="GO" id="GO:0005524">
    <property type="term" value="F:ATP binding"/>
    <property type="evidence" value="ECO:0007669"/>
    <property type="project" value="UniProtKB-KW"/>
</dbReference>
<keyword evidence="7" id="KW-0067">ATP-binding</keyword>
<evidence type="ECO:0000256" key="5">
    <source>
        <dbReference type="ARBA" id="ARBA00022777"/>
    </source>
</evidence>
<proteinExistence type="predicted"/>
<keyword evidence="4" id="KW-0808">Transferase</keyword>
<dbReference type="SMART" id="SM00387">
    <property type="entry name" value="HATPase_c"/>
    <property type="match status" value="1"/>
</dbReference>
<dbReference type="InterPro" id="IPR004358">
    <property type="entry name" value="Sig_transdc_His_kin-like_C"/>
</dbReference>
<keyword evidence="7" id="KW-0547">Nucleotide-binding</keyword>
<dbReference type="InterPro" id="IPR003594">
    <property type="entry name" value="HATPase_dom"/>
</dbReference>
<evidence type="ECO:0000313" key="8">
    <source>
        <dbReference type="Proteomes" id="UP001595967"/>
    </source>
</evidence>
<dbReference type="EC" id="2.7.13.3" evidence="2"/>
<comment type="caution">
    <text evidence="7">The sequence shown here is derived from an EMBL/GenBank/DDBJ whole genome shotgun (WGS) entry which is preliminary data.</text>
</comment>
<dbReference type="RefSeq" id="WP_377725858.1">
    <property type="nucleotide sequence ID" value="NZ_JBHSEW010000007.1"/>
</dbReference>
<dbReference type="Proteomes" id="UP001595967">
    <property type="component" value="Unassembled WGS sequence"/>
</dbReference>
<evidence type="ECO:0000256" key="4">
    <source>
        <dbReference type="ARBA" id="ARBA00022679"/>
    </source>
</evidence>
<evidence type="ECO:0000259" key="6">
    <source>
        <dbReference type="PROSITE" id="PS50109"/>
    </source>
</evidence>
<dbReference type="CDD" id="cd00082">
    <property type="entry name" value="HisKA"/>
    <property type="match status" value="1"/>
</dbReference>
<keyword evidence="5" id="KW-0418">Kinase</keyword>
<dbReference type="PANTHER" id="PTHR42878:SF15">
    <property type="entry name" value="BACTERIOPHYTOCHROME"/>
    <property type="match status" value="1"/>
</dbReference>
<dbReference type="SUPFAM" id="SSF47384">
    <property type="entry name" value="Homodimeric domain of signal transducing histidine kinase"/>
    <property type="match status" value="1"/>
</dbReference>
<dbReference type="InterPro" id="IPR003661">
    <property type="entry name" value="HisK_dim/P_dom"/>
</dbReference>
<evidence type="ECO:0000256" key="3">
    <source>
        <dbReference type="ARBA" id="ARBA00022553"/>
    </source>
</evidence>
<organism evidence="7 8">
    <name type="scientific">Comamonas nitrativorans</name>
    <dbReference type="NCBI Taxonomy" id="108437"/>
    <lineage>
        <taxon>Bacteria</taxon>
        <taxon>Pseudomonadati</taxon>
        <taxon>Pseudomonadota</taxon>
        <taxon>Betaproteobacteria</taxon>
        <taxon>Burkholderiales</taxon>
        <taxon>Comamonadaceae</taxon>
        <taxon>Comamonas</taxon>
    </lineage>
</organism>